<evidence type="ECO:0000313" key="3">
    <source>
        <dbReference type="Proteomes" id="UP001443914"/>
    </source>
</evidence>
<dbReference type="PANTHER" id="PTHR34945">
    <property type="entry name" value="2-OXOGLUTARATE (2OG) AND FE(II)-DEPENDENT OXYGENASE SUPERFAMILY PROTEIN"/>
    <property type="match status" value="1"/>
</dbReference>
<name>A0AAW1JBL8_SAPOF</name>
<feature type="region of interest" description="Disordered" evidence="1">
    <location>
        <begin position="1"/>
        <end position="40"/>
    </location>
</feature>
<feature type="compositionally biased region" description="Basic and acidic residues" evidence="1">
    <location>
        <begin position="320"/>
        <end position="339"/>
    </location>
</feature>
<feature type="compositionally biased region" description="Pro residues" evidence="1">
    <location>
        <begin position="25"/>
        <end position="34"/>
    </location>
</feature>
<organism evidence="2 3">
    <name type="scientific">Saponaria officinalis</name>
    <name type="common">Common soapwort</name>
    <name type="synonym">Lychnis saponaria</name>
    <dbReference type="NCBI Taxonomy" id="3572"/>
    <lineage>
        <taxon>Eukaryota</taxon>
        <taxon>Viridiplantae</taxon>
        <taxon>Streptophyta</taxon>
        <taxon>Embryophyta</taxon>
        <taxon>Tracheophyta</taxon>
        <taxon>Spermatophyta</taxon>
        <taxon>Magnoliopsida</taxon>
        <taxon>eudicotyledons</taxon>
        <taxon>Gunneridae</taxon>
        <taxon>Pentapetalae</taxon>
        <taxon>Caryophyllales</taxon>
        <taxon>Caryophyllaceae</taxon>
        <taxon>Caryophylleae</taxon>
        <taxon>Saponaria</taxon>
    </lineage>
</organism>
<feature type="region of interest" description="Disordered" evidence="1">
    <location>
        <begin position="320"/>
        <end position="354"/>
    </location>
</feature>
<evidence type="ECO:0000256" key="1">
    <source>
        <dbReference type="SAM" id="MobiDB-lite"/>
    </source>
</evidence>
<reference evidence="2" key="1">
    <citation type="submission" date="2024-03" db="EMBL/GenBank/DDBJ databases">
        <title>WGS assembly of Saponaria officinalis var. Norfolk2.</title>
        <authorList>
            <person name="Jenkins J."/>
            <person name="Shu S."/>
            <person name="Grimwood J."/>
            <person name="Barry K."/>
            <person name="Goodstein D."/>
            <person name="Schmutz J."/>
            <person name="Leebens-Mack J."/>
            <person name="Osbourn A."/>
        </authorList>
    </citation>
    <scope>NUCLEOTIDE SEQUENCE [LARGE SCALE GENOMIC DNA]</scope>
    <source>
        <strain evidence="2">JIC</strain>
    </source>
</reference>
<comment type="caution">
    <text evidence="2">The sequence shown here is derived from an EMBL/GenBank/DDBJ whole genome shotgun (WGS) entry which is preliminary data.</text>
</comment>
<feature type="compositionally biased region" description="Acidic residues" evidence="1">
    <location>
        <begin position="345"/>
        <end position="354"/>
    </location>
</feature>
<dbReference type="InterPro" id="IPR027443">
    <property type="entry name" value="IPNS-like_sf"/>
</dbReference>
<protein>
    <submittedName>
        <fullName evidence="2">Uncharacterized protein</fullName>
    </submittedName>
</protein>
<keyword evidence="3" id="KW-1185">Reference proteome</keyword>
<dbReference type="Proteomes" id="UP001443914">
    <property type="component" value="Unassembled WGS sequence"/>
</dbReference>
<proteinExistence type="predicted"/>
<dbReference type="EMBL" id="JBDFQZ010000008">
    <property type="protein sequence ID" value="KAK9700009.1"/>
    <property type="molecule type" value="Genomic_DNA"/>
</dbReference>
<dbReference type="PANTHER" id="PTHR34945:SF2">
    <property type="entry name" value="2-OXOGLUTARATE (2OG) AND FE(II)-DEPENDENT OXYGENASE SUPERFAMILY PROTEIN"/>
    <property type="match status" value="1"/>
</dbReference>
<evidence type="ECO:0000313" key="2">
    <source>
        <dbReference type="EMBL" id="KAK9700009.1"/>
    </source>
</evidence>
<gene>
    <name evidence="2" type="ORF">RND81_08G210800</name>
</gene>
<accession>A0AAW1JBL8</accession>
<dbReference type="SUPFAM" id="SSF51197">
    <property type="entry name" value="Clavaminate synthase-like"/>
    <property type="match status" value="1"/>
</dbReference>
<sequence>MASSSSSSQTFPTHLLLNPYGGPTSAPPPTPSTQPPTTTATTVDTLTRLLHCLPPTLSLPTRLSLSPRAATTTTSHLPTITSLTSPTSNATFMSSLQLGYFQLSPLDHHVTPQLAESAESDSLSLLRDRNRETFPRQDWPLGYDNDNDDDNNDYTTSFCFTTTTTTELSTSLGELTRELEKVGLNVVEKLASVMGFENPFRENGSSTSMMWVSLNEGEKTGRVYPYVVGLEYQLRARKWSLVSDSGSVCVEPEVGSLLVTFGDIAQVWSNGKLKKVRGRPTPIVEDKSSHSISMTMLLTLPLDTMVSPLALTPTPISKIEASKPEKCRKDDDDDHRGVEPIDNNEGNEDDDENEDIRVFNSFSFEDYAWRVYYERLHFKDPLDRYRRLCD</sequence>
<dbReference type="Gene3D" id="2.60.120.330">
    <property type="entry name" value="B-lactam Antibiotic, Isopenicillin N Synthase, Chain"/>
    <property type="match status" value="1"/>
</dbReference>
<dbReference type="AlphaFoldDB" id="A0AAW1JBL8"/>